<dbReference type="GO" id="GO:0005886">
    <property type="term" value="C:plasma membrane"/>
    <property type="evidence" value="ECO:0007669"/>
    <property type="project" value="UniProtKB-SubCell"/>
</dbReference>
<keyword evidence="5 9" id="KW-1133">Transmembrane helix</keyword>
<evidence type="ECO:0000256" key="7">
    <source>
        <dbReference type="ARBA" id="ARBA00023136"/>
    </source>
</evidence>
<reference evidence="12" key="1">
    <citation type="submission" date="2016-07" db="EMBL/GenBank/DDBJ databases">
        <title>Nontailed viruses are major unrecognized killers of bacteria in the ocean.</title>
        <authorList>
            <person name="Kauffman K."/>
            <person name="Hussain F."/>
            <person name="Yang J."/>
            <person name="Arevalo P."/>
            <person name="Brown J."/>
            <person name="Cutler M."/>
            <person name="Kelly L."/>
            <person name="Polz M.F."/>
        </authorList>
    </citation>
    <scope>NUCLEOTIDE SEQUENCE [LARGE SCALE GENOMIC DNA]</scope>
    <source>
        <strain evidence="12">10N.261.48.A1</strain>
    </source>
</reference>
<dbReference type="AlphaFoldDB" id="A0A855ISJ9"/>
<feature type="compositionally biased region" description="Acidic residues" evidence="8">
    <location>
        <begin position="347"/>
        <end position="358"/>
    </location>
</feature>
<evidence type="ECO:0000256" key="8">
    <source>
        <dbReference type="SAM" id="MobiDB-lite"/>
    </source>
</evidence>
<proteinExistence type="inferred from homology"/>
<dbReference type="PANTHER" id="PTHR30531:SF14">
    <property type="entry name" value="SURFACE PRESENTATION OF ANTIGENS PROTEIN SPAS"/>
    <property type="match status" value="1"/>
</dbReference>
<reference evidence="11 13" key="3">
    <citation type="journal article" date="2018" name="Nature">
        <title>A major lineage of non-tailed dsDNA viruses as unrecognized killers of marine bacteria.</title>
        <authorList>
            <person name="Kauffman K.M."/>
            <person name="Hussain F.A."/>
            <person name="Yang J."/>
            <person name="Arevalo P."/>
            <person name="Brown J.M."/>
            <person name="Chang W.K."/>
            <person name="VanInsberghe D."/>
            <person name="Elsherbini J."/>
            <person name="Sharma R.S."/>
            <person name="Cutler M.B."/>
            <person name="Kelly L."/>
            <person name="Polz M.F."/>
        </authorList>
    </citation>
    <scope>NUCLEOTIDE SEQUENCE</scope>
    <source>
        <strain evidence="11">10N.261.48.A1</strain>
        <strain evidence="10 13">10N.286.55.E1</strain>
    </source>
</reference>
<dbReference type="RefSeq" id="WP_099167370.1">
    <property type="nucleotide sequence ID" value="NZ_CAWQOO010000554.1"/>
</dbReference>
<dbReference type="EMBL" id="MCZJ01000012">
    <property type="protein sequence ID" value="PMM60469.1"/>
    <property type="molecule type" value="Genomic_DNA"/>
</dbReference>
<feature type="region of interest" description="Disordered" evidence="8">
    <location>
        <begin position="1"/>
        <end position="21"/>
    </location>
</feature>
<gene>
    <name evidence="11" type="ORF">BCT50_22755</name>
    <name evidence="10" type="ORF">BCV38_16260</name>
</gene>
<dbReference type="EMBL" id="MCSB01000004">
    <property type="protein sequence ID" value="PME31634.1"/>
    <property type="molecule type" value="Genomic_DNA"/>
</dbReference>
<feature type="region of interest" description="Disordered" evidence="8">
    <location>
        <begin position="347"/>
        <end position="366"/>
    </location>
</feature>
<evidence type="ECO:0008006" key="14">
    <source>
        <dbReference type="Google" id="ProtNLM"/>
    </source>
</evidence>
<dbReference type="NCBIfam" id="TIGR01404">
    <property type="entry name" value="FlhB_rel_III"/>
    <property type="match status" value="1"/>
</dbReference>
<dbReference type="Proteomes" id="UP000239763">
    <property type="component" value="Unassembled WGS sequence"/>
</dbReference>
<feature type="transmembrane region" description="Helical" evidence="9">
    <location>
        <begin position="182"/>
        <end position="204"/>
    </location>
</feature>
<comment type="subcellular location">
    <subcellularLocation>
        <location evidence="1">Cell membrane</location>
        <topology evidence="1">Multi-pass membrane protein</topology>
    </subcellularLocation>
</comment>
<evidence type="ECO:0000256" key="2">
    <source>
        <dbReference type="ARBA" id="ARBA00010690"/>
    </source>
</evidence>
<evidence type="ECO:0000256" key="4">
    <source>
        <dbReference type="ARBA" id="ARBA00022692"/>
    </source>
</evidence>
<name>A0A855ISJ9_9VIBR</name>
<feature type="transmembrane region" description="Helical" evidence="9">
    <location>
        <begin position="28"/>
        <end position="48"/>
    </location>
</feature>
<evidence type="ECO:0000313" key="13">
    <source>
        <dbReference type="Proteomes" id="UP000239763"/>
    </source>
</evidence>
<keyword evidence="3" id="KW-1003">Cell membrane</keyword>
<evidence type="ECO:0000313" key="10">
    <source>
        <dbReference type="EMBL" id="PME31634.1"/>
    </source>
</evidence>
<dbReference type="SUPFAM" id="SSF160544">
    <property type="entry name" value="EscU C-terminal domain-like"/>
    <property type="match status" value="1"/>
</dbReference>
<feature type="compositionally biased region" description="Basic and acidic residues" evidence="8">
    <location>
        <begin position="1"/>
        <end position="13"/>
    </location>
</feature>
<dbReference type="GeneID" id="69652520"/>
<protein>
    <recommendedName>
        <fullName evidence="14">EscU/YscU/HrcU family type III secretion system export apparatus switch protein</fullName>
    </recommendedName>
</protein>
<evidence type="ECO:0000313" key="12">
    <source>
        <dbReference type="Proteomes" id="UP000235554"/>
    </source>
</evidence>
<keyword evidence="13" id="KW-1185">Reference proteome</keyword>
<evidence type="ECO:0000313" key="11">
    <source>
        <dbReference type="EMBL" id="PMM60469.1"/>
    </source>
</evidence>
<accession>A0A855ISJ9</accession>
<keyword evidence="6" id="KW-0843">Virulence</keyword>
<dbReference type="InterPro" id="IPR006307">
    <property type="entry name" value="BsaZ-like"/>
</dbReference>
<feature type="transmembrane region" description="Helical" evidence="9">
    <location>
        <begin position="143"/>
        <end position="162"/>
    </location>
</feature>
<comment type="caution">
    <text evidence="11">The sequence shown here is derived from an EMBL/GenBank/DDBJ whole genome shotgun (WGS) entry which is preliminary data.</text>
</comment>
<dbReference type="Pfam" id="PF01312">
    <property type="entry name" value="Bac_export_2"/>
    <property type="match status" value="1"/>
</dbReference>
<dbReference type="InterPro" id="IPR006135">
    <property type="entry name" value="T3SS_substrate_exporter"/>
</dbReference>
<dbReference type="Proteomes" id="UP000235554">
    <property type="component" value="Unassembled WGS sequence"/>
</dbReference>
<keyword evidence="4 9" id="KW-0812">Transmembrane</keyword>
<keyword evidence="7 9" id="KW-0472">Membrane</keyword>
<dbReference type="PANTHER" id="PTHR30531">
    <property type="entry name" value="FLAGELLAR BIOSYNTHETIC PROTEIN FLHB"/>
    <property type="match status" value="1"/>
</dbReference>
<dbReference type="GO" id="GO:0009306">
    <property type="term" value="P:protein secretion"/>
    <property type="evidence" value="ECO:0007669"/>
    <property type="project" value="InterPro"/>
</dbReference>
<dbReference type="InterPro" id="IPR029025">
    <property type="entry name" value="T3SS_substrate_exporter_C"/>
</dbReference>
<dbReference type="PRINTS" id="PR00950">
    <property type="entry name" value="TYPE3IMSPROT"/>
</dbReference>
<sequence>MAEKTEKPTPKKIKDARKKGQVAQTPDIPKLIACYTIFEVLVAASQFVMEKMKSLVYLPISLVNVSFKHAFNSVMDEAIRMLLIIILIVAPLCLIAHLFGRWAQFGMLFSPEALKPDINKLNPFTQLKQLFSGQKLTEILNNVFKSSLVFGLFYFLLNQIIGDIMKLPYLTLNNLWVTTVDLFAFVARVCLLTLLFPAIVDFALKKFFHLKQLKMEKQEIKQEYKDSEGDPMLKSQRKQLGLELAESPPKQATNVGEADMLVVNPSHFAVGLSYKTGETPLPVIVAKGRDSDALELISQAHTMQVPVIRFVWLARTLYRVELGDYILRETLEAVASIYIMVQNMSEEHEEHEEHEEMDLLPIEKNK</sequence>
<dbReference type="Gene3D" id="3.40.1690.10">
    <property type="entry name" value="secretion proteins EscU"/>
    <property type="match status" value="1"/>
</dbReference>
<evidence type="ECO:0000256" key="9">
    <source>
        <dbReference type="SAM" id="Phobius"/>
    </source>
</evidence>
<reference evidence="11" key="2">
    <citation type="submission" date="2016-07" db="EMBL/GenBank/DDBJ databases">
        <authorList>
            <person name="Kauffman K."/>
            <person name="Arevalo P."/>
            <person name="Polz M.F."/>
        </authorList>
    </citation>
    <scope>NUCLEOTIDE SEQUENCE</scope>
    <source>
        <strain evidence="11">10N.261.48.A1</strain>
        <strain evidence="10">10N.286.55.E1</strain>
    </source>
</reference>
<feature type="transmembrane region" description="Helical" evidence="9">
    <location>
        <begin position="78"/>
        <end position="99"/>
    </location>
</feature>
<evidence type="ECO:0000256" key="6">
    <source>
        <dbReference type="ARBA" id="ARBA00023026"/>
    </source>
</evidence>
<evidence type="ECO:0000256" key="5">
    <source>
        <dbReference type="ARBA" id="ARBA00022989"/>
    </source>
</evidence>
<evidence type="ECO:0000256" key="3">
    <source>
        <dbReference type="ARBA" id="ARBA00022475"/>
    </source>
</evidence>
<comment type="similarity">
    <text evidence="2">Belongs to the type III secretion exporter family.</text>
</comment>
<evidence type="ECO:0000256" key="1">
    <source>
        <dbReference type="ARBA" id="ARBA00004651"/>
    </source>
</evidence>
<organism evidence="11 12">
    <name type="scientific">Vibrio lentus</name>
    <dbReference type="NCBI Taxonomy" id="136468"/>
    <lineage>
        <taxon>Bacteria</taxon>
        <taxon>Pseudomonadati</taxon>
        <taxon>Pseudomonadota</taxon>
        <taxon>Gammaproteobacteria</taxon>
        <taxon>Vibrionales</taxon>
        <taxon>Vibrionaceae</taxon>
        <taxon>Vibrio</taxon>
    </lineage>
</organism>